<dbReference type="PANTHER" id="PTHR30466">
    <property type="entry name" value="FLAVIN REDUCTASE"/>
    <property type="match status" value="1"/>
</dbReference>
<gene>
    <name evidence="5" type="ORF">FHX48_001938</name>
</gene>
<reference evidence="5 6" key="1">
    <citation type="submission" date="2020-07" db="EMBL/GenBank/DDBJ databases">
        <title>Sequencing the genomes of 1000 actinobacteria strains.</title>
        <authorList>
            <person name="Klenk H.-P."/>
        </authorList>
    </citation>
    <scope>NUCLEOTIDE SEQUENCE [LARGE SCALE GENOMIC DNA]</scope>
    <source>
        <strain evidence="5 6">DSM 27576</strain>
    </source>
</reference>
<evidence type="ECO:0000256" key="1">
    <source>
        <dbReference type="ARBA" id="ARBA00008898"/>
    </source>
</evidence>
<dbReference type="SUPFAM" id="SSF50475">
    <property type="entry name" value="FMN-binding split barrel"/>
    <property type="match status" value="1"/>
</dbReference>
<comment type="similarity">
    <text evidence="1">Belongs to the non-flavoprotein flavin reductase family.</text>
</comment>
<sequence length="186" mass="19429">MSATTTIFPPKPQMASDSSRSLAPVSDEPAHVRGAFGRFPSGVAALCATVDGEKVGLVATSFSVGVSYSPAMVMFSVQNSSTTWPVLASADRIGVSVLGSAHADACMQLASRHGDRFAGLDVTATDAGALFIGGSTMWLDCEVVSTTPAGDHHIVVMQVHGMSVDHETDPLVYQQQRFHHLAANAN</sequence>
<dbReference type="InterPro" id="IPR012349">
    <property type="entry name" value="Split_barrel_FMN-bd"/>
</dbReference>
<dbReference type="GO" id="GO:0042602">
    <property type="term" value="F:riboflavin reductase (NADPH) activity"/>
    <property type="evidence" value="ECO:0007669"/>
    <property type="project" value="TreeGrafter"/>
</dbReference>
<dbReference type="SMART" id="SM00903">
    <property type="entry name" value="Flavin_Reduct"/>
    <property type="match status" value="1"/>
</dbReference>
<keyword evidence="6" id="KW-1185">Reference proteome</keyword>
<dbReference type="PANTHER" id="PTHR30466:SF11">
    <property type="entry name" value="FLAVIN-DEPENDENT MONOOXYGENASE, REDUCTASE SUBUNIT HSAB"/>
    <property type="match status" value="1"/>
</dbReference>
<dbReference type="Proteomes" id="UP000526083">
    <property type="component" value="Unassembled WGS sequence"/>
</dbReference>
<dbReference type="InterPro" id="IPR050268">
    <property type="entry name" value="NADH-dep_flavin_reductase"/>
</dbReference>
<dbReference type="RefSeq" id="WP_243845254.1">
    <property type="nucleotide sequence ID" value="NZ_JAAOZB010000001.1"/>
</dbReference>
<accession>A0A7W3JPX2</accession>
<dbReference type="EMBL" id="JACGWY010000003">
    <property type="protein sequence ID" value="MBA8816845.1"/>
    <property type="molecule type" value="Genomic_DNA"/>
</dbReference>
<protein>
    <submittedName>
        <fullName evidence="5">Flavin reductase (DIM6/NTAB) family NADH-FMN oxidoreductase RutF</fullName>
    </submittedName>
</protein>
<feature type="region of interest" description="Disordered" evidence="3">
    <location>
        <begin position="1"/>
        <end position="25"/>
    </location>
</feature>
<dbReference type="Pfam" id="PF01613">
    <property type="entry name" value="Flavin_Reduct"/>
    <property type="match status" value="1"/>
</dbReference>
<dbReference type="InterPro" id="IPR002563">
    <property type="entry name" value="Flavin_Rdtase-like_dom"/>
</dbReference>
<name>A0A7W3JPX2_9MICO</name>
<evidence type="ECO:0000256" key="3">
    <source>
        <dbReference type="SAM" id="MobiDB-lite"/>
    </source>
</evidence>
<evidence type="ECO:0000259" key="4">
    <source>
        <dbReference type="SMART" id="SM00903"/>
    </source>
</evidence>
<feature type="domain" description="Flavin reductase like" evidence="4">
    <location>
        <begin position="36"/>
        <end position="180"/>
    </location>
</feature>
<evidence type="ECO:0000313" key="6">
    <source>
        <dbReference type="Proteomes" id="UP000526083"/>
    </source>
</evidence>
<comment type="caution">
    <text evidence="5">The sequence shown here is derived from an EMBL/GenBank/DDBJ whole genome shotgun (WGS) entry which is preliminary data.</text>
</comment>
<proteinExistence type="inferred from homology"/>
<evidence type="ECO:0000313" key="5">
    <source>
        <dbReference type="EMBL" id="MBA8816845.1"/>
    </source>
</evidence>
<dbReference type="GO" id="GO:0010181">
    <property type="term" value="F:FMN binding"/>
    <property type="evidence" value="ECO:0007669"/>
    <property type="project" value="InterPro"/>
</dbReference>
<dbReference type="Gene3D" id="2.30.110.10">
    <property type="entry name" value="Electron Transport, Fmn-binding Protein, Chain A"/>
    <property type="match status" value="1"/>
</dbReference>
<keyword evidence="2" id="KW-0560">Oxidoreductase</keyword>
<evidence type="ECO:0000256" key="2">
    <source>
        <dbReference type="ARBA" id="ARBA00023002"/>
    </source>
</evidence>
<dbReference type="AlphaFoldDB" id="A0A7W3JPX2"/>
<organism evidence="5 6">
    <name type="scientific">Microbacterium halimionae</name>
    <dbReference type="NCBI Taxonomy" id="1526413"/>
    <lineage>
        <taxon>Bacteria</taxon>
        <taxon>Bacillati</taxon>
        <taxon>Actinomycetota</taxon>
        <taxon>Actinomycetes</taxon>
        <taxon>Micrococcales</taxon>
        <taxon>Microbacteriaceae</taxon>
        <taxon>Microbacterium</taxon>
    </lineage>
</organism>